<dbReference type="InterPro" id="IPR024496">
    <property type="entry name" value="Spore_germ_GerPE"/>
</dbReference>
<dbReference type="RefSeq" id="WP_151575242.1">
    <property type="nucleotide sequence ID" value="NZ_WBOT01000006.1"/>
</dbReference>
<dbReference type="AlphaFoldDB" id="A0A7V7UWD2"/>
<dbReference type="OrthoDB" id="2599887at2"/>
<sequence>MLHRTSIVDHIRINTLSFSSIFEIGDVSYIQGFSRAIADQRQKPIFRSDEGSFRRYPIFREPIPLPSIDEAVTMEVTQLNPGIKVHDIDVLGASSSSIVQLGNTKKIFMESRIKHIRHVTSNGNPQNSDVSS</sequence>
<organism evidence="1 2">
    <name type="scientific">Bacillus mesophilum</name>
    <dbReference type="NCBI Taxonomy" id="1071718"/>
    <lineage>
        <taxon>Bacteria</taxon>
        <taxon>Bacillati</taxon>
        <taxon>Bacillota</taxon>
        <taxon>Bacilli</taxon>
        <taxon>Bacillales</taxon>
        <taxon>Bacillaceae</taxon>
        <taxon>Bacillus</taxon>
    </lineage>
</organism>
<dbReference type="EMBL" id="WBOT01000006">
    <property type="protein sequence ID" value="KAB2330924.1"/>
    <property type="molecule type" value="Genomic_DNA"/>
</dbReference>
<keyword evidence="2" id="KW-1185">Reference proteome</keyword>
<name>A0A7V7UWD2_9BACI</name>
<protein>
    <submittedName>
        <fullName evidence="1">Spore germination protein GerPE</fullName>
    </submittedName>
</protein>
<proteinExistence type="predicted"/>
<dbReference type="Pfam" id="PF10970">
    <property type="entry name" value="GerPE"/>
    <property type="match status" value="1"/>
</dbReference>
<accession>A0A7V7UWD2</accession>
<gene>
    <name evidence="1" type="ORF">F7732_17085</name>
</gene>
<comment type="caution">
    <text evidence="1">The sequence shown here is derived from an EMBL/GenBank/DDBJ whole genome shotgun (WGS) entry which is preliminary data.</text>
</comment>
<dbReference type="Proteomes" id="UP000441354">
    <property type="component" value="Unassembled WGS sequence"/>
</dbReference>
<evidence type="ECO:0000313" key="1">
    <source>
        <dbReference type="EMBL" id="KAB2330924.1"/>
    </source>
</evidence>
<evidence type="ECO:0000313" key="2">
    <source>
        <dbReference type="Proteomes" id="UP000441354"/>
    </source>
</evidence>
<reference evidence="1 2" key="1">
    <citation type="journal article" date="2014" name="Arch. Microbiol.">
        <title>Bacillus mesophilum sp. nov., strain IITR-54T, a novel 4-chlorobiphenyl dechlorinating bacterium.</title>
        <authorList>
            <person name="Manickam N."/>
            <person name="Singh N.K."/>
            <person name="Bajaj A."/>
            <person name="Kumar R.M."/>
            <person name="Kaur G."/>
            <person name="Kaur N."/>
            <person name="Bala M."/>
            <person name="Kumar A."/>
            <person name="Mayilraj S."/>
        </authorList>
    </citation>
    <scope>NUCLEOTIDE SEQUENCE [LARGE SCALE GENOMIC DNA]</scope>
    <source>
        <strain evidence="1 2">IITR-54</strain>
    </source>
</reference>